<feature type="chain" id="PRO_5021776318" evidence="6">
    <location>
        <begin position="21"/>
        <end position="249"/>
    </location>
</feature>
<evidence type="ECO:0000259" key="7">
    <source>
        <dbReference type="Pfam" id="PF13505"/>
    </source>
</evidence>
<evidence type="ECO:0000256" key="5">
    <source>
        <dbReference type="ARBA" id="ARBA00038306"/>
    </source>
</evidence>
<dbReference type="STRING" id="1803665.GCA_001641335_05699"/>
<sequence length="249" mass="25834">MKTKLAAAALLLASTSLGFAADLATKAPYAPAAVWSWTGFYLGGHVGAGWGTTESTLSSINGALGAVPVGTALAQNSRSGFLGGGQVGYNWQSGWVVFGVQGDISGMDVKGSTTCVGFVTCTTKNDWLATVTGRIGGVVADRTLVYAKGGAAWMHSSDSIGVPGVFESRSSTTPLGWVLGLGAEYAFDHNWSAFVEYNYIEFEKKTVAWDLSPLVGGGTAIANVDIKNKLSIAKIGVNYKFGGPVVARY</sequence>
<dbReference type="RefSeq" id="WP_145663471.1">
    <property type="nucleotide sequence ID" value="NZ_VITK01000004.1"/>
</dbReference>
<evidence type="ECO:0000256" key="2">
    <source>
        <dbReference type="ARBA" id="ARBA00022729"/>
    </source>
</evidence>
<dbReference type="Pfam" id="PF13505">
    <property type="entry name" value="OMP_b-brl"/>
    <property type="match status" value="1"/>
</dbReference>
<evidence type="ECO:0000313" key="9">
    <source>
        <dbReference type="Proteomes" id="UP000319949"/>
    </source>
</evidence>
<dbReference type="PANTHER" id="PTHR34001">
    <property type="entry name" value="BLL7405 PROTEIN"/>
    <property type="match status" value="1"/>
</dbReference>
<dbReference type="Proteomes" id="UP000319949">
    <property type="component" value="Unassembled WGS sequence"/>
</dbReference>
<evidence type="ECO:0000256" key="6">
    <source>
        <dbReference type="SAM" id="SignalP"/>
    </source>
</evidence>
<evidence type="ECO:0000256" key="1">
    <source>
        <dbReference type="ARBA" id="ARBA00004442"/>
    </source>
</evidence>
<reference evidence="8 9" key="1">
    <citation type="submission" date="2019-06" db="EMBL/GenBank/DDBJ databases">
        <title>Genomic Encyclopedia of Type Strains, Phase IV (KMG-V): Genome sequencing to study the core and pangenomes of soil and plant-associated prokaryotes.</title>
        <authorList>
            <person name="Whitman W."/>
        </authorList>
    </citation>
    <scope>NUCLEOTIDE SEQUENCE [LARGE SCALE GENOMIC DNA]</scope>
    <source>
        <strain evidence="8 9">BR 510</strain>
    </source>
</reference>
<keyword evidence="9" id="KW-1185">Reference proteome</keyword>
<dbReference type="InterPro" id="IPR011250">
    <property type="entry name" value="OMP/PagP_B-barrel"/>
</dbReference>
<dbReference type="PANTHER" id="PTHR34001:SF3">
    <property type="entry name" value="BLL7405 PROTEIN"/>
    <property type="match status" value="1"/>
</dbReference>
<keyword evidence="3" id="KW-0472">Membrane</keyword>
<dbReference type="SUPFAM" id="SSF56925">
    <property type="entry name" value="OMPA-like"/>
    <property type="match status" value="1"/>
</dbReference>
<comment type="similarity">
    <text evidence="5">Belongs to the Omp25/RopB family.</text>
</comment>
<feature type="signal peptide" evidence="6">
    <location>
        <begin position="1"/>
        <end position="20"/>
    </location>
</feature>
<proteinExistence type="inferred from homology"/>
<dbReference type="InterPro" id="IPR051692">
    <property type="entry name" value="OMP-like"/>
</dbReference>
<gene>
    <name evidence="8" type="ORF">FBZ96_104502</name>
</gene>
<dbReference type="OrthoDB" id="9815357at2"/>
<dbReference type="AlphaFoldDB" id="A0A560DQY1"/>
<comment type="subcellular location">
    <subcellularLocation>
        <location evidence="1">Cell outer membrane</location>
    </subcellularLocation>
</comment>
<protein>
    <submittedName>
        <fullName evidence="8">Outer membrane immunogenic protein</fullName>
    </submittedName>
</protein>
<name>A0A560DQY1_9BRAD</name>
<feature type="domain" description="Outer membrane protein beta-barrel" evidence="7">
    <location>
        <begin position="28"/>
        <end position="241"/>
    </location>
</feature>
<dbReference type="Gene3D" id="2.40.160.20">
    <property type="match status" value="1"/>
</dbReference>
<evidence type="ECO:0000256" key="3">
    <source>
        <dbReference type="ARBA" id="ARBA00023136"/>
    </source>
</evidence>
<evidence type="ECO:0000256" key="4">
    <source>
        <dbReference type="ARBA" id="ARBA00023237"/>
    </source>
</evidence>
<accession>A0A560DQY1</accession>
<organism evidence="8 9">
    <name type="scientific">Bradyrhizobium stylosanthis</name>
    <dbReference type="NCBI Taxonomy" id="1803665"/>
    <lineage>
        <taxon>Bacteria</taxon>
        <taxon>Pseudomonadati</taxon>
        <taxon>Pseudomonadota</taxon>
        <taxon>Alphaproteobacteria</taxon>
        <taxon>Hyphomicrobiales</taxon>
        <taxon>Nitrobacteraceae</taxon>
        <taxon>Bradyrhizobium</taxon>
    </lineage>
</organism>
<dbReference type="GO" id="GO:0009279">
    <property type="term" value="C:cell outer membrane"/>
    <property type="evidence" value="ECO:0007669"/>
    <property type="project" value="UniProtKB-SubCell"/>
</dbReference>
<evidence type="ECO:0000313" key="8">
    <source>
        <dbReference type="EMBL" id="TWA99526.1"/>
    </source>
</evidence>
<keyword evidence="4" id="KW-0998">Cell outer membrane</keyword>
<dbReference type="InterPro" id="IPR027385">
    <property type="entry name" value="Beta-barrel_OMP"/>
</dbReference>
<keyword evidence="2 6" id="KW-0732">Signal</keyword>
<comment type="caution">
    <text evidence="8">The sequence shown here is derived from an EMBL/GenBank/DDBJ whole genome shotgun (WGS) entry which is preliminary data.</text>
</comment>
<dbReference type="EMBL" id="VITK01000004">
    <property type="protein sequence ID" value="TWA99526.1"/>
    <property type="molecule type" value="Genomic_DNA"/>
</dbReference>